<dbReference type="EMBL" id="NBIV01000053">
    <property type="protein sequence ID" value="PXF45773.1"/>
    <property type="molecule type" value="Genomic_DNA"/>
</dbReference>
<gene>
    <name evidence="1" type="ORF">BWQ96_04440</name>
</gene>
<sequence>MRHDLQKPTQVHKEEEMFATMPKAEQVAKERLLAALHKYSAPIPLLCKPFTIPQMPSKYLLRGGSYRDDNQPYKTPHAAHDMLAYKFKAGEQGDHALSVLIPILREKRYYPVVRFHHVVFCMASIHPVYDRTLPESGSRSRDAFVDAPIHTVENGLDSLIGVRIKLLSLMNILCKYGASMPE</sequence>
<dbReference type="AlphaFoldDB" id="A0A2V3IUI6"/>
<evidence type="ECO:0000313" key="2">
    <source>
        <dbReference type="Proteomes" id="UP000247409"/>
    </source>
</evidence>
<evidence type="ECO:0000313" key="1">
    <source>
        <dbReference type="EMBL" id="PXF45773.1"/>
    </source>
</evidence>
<keyword evidence="2" id="KW-1185">Reference proteome</keyword>
<reference evidence="1 2" key="1">
    <citation type="journal article" date="2018" name="Mol. Biol. Evol.">
        <title>Analysis of the draft genome of the red seaweed Gracilariopsis chorda provides insights into genome size evolution in Rhodophyta.</title>
        <authorList>
            <person name="Lee J."/>
            <person name="Yang E.C."/>
            <person name="Graf L."/>
            <person name="Yang J.H."/>
            <person name="Qiu H."/>
            <person name="Zel Zion U."/>
            <person name="Chan C.X."/>
            <person name="Stephens T.G."/>
            <person name="Weber A.P.M."/>
            <person name="Boo G.H."/>
            <person name="Boo S.M."/>
            <person name="Kim K.M."/>
            <person name="Shin Y."/>
            <person name="Jung M."/>
            <person name="Lee S.J."/>
            <person name="Yim H.S."/>
            <person name="Lee J.H."/>
            <person name="Bhattacharya D."/>
            <person name="Yoon H.S."/>
        </authorList>
    </citation>
    <scope>NUCLEOTIDE SEQUENCE [LARGE SCALE GENOMIC DNA]</scope>
    <source>
        <strain evidence="1 2">SKKU-2015</strain>
        <tissue evidence="1">Whole body</tissue>
    </source>
</reference>
<name>A0A2V3IUI6_9FLOR</name>
<protein>
    <submittedName>
        <fullName evidence="1">Uncharacterized protein</fullName>
    </submittedName>
</protein>
<organism evidence="1 2">
    <name type="scientific">Gracilariopsis chorda</name>
    <dbReference type="NCBI Taxonomy" id="448386"/>
    <lineage>
        <taxon>Eukaryota</taxon>
        <taxon>Rhodophyta</taxon>
        <taxon>Florideophyceae</taxon>
        <taxon>Rhodymeniophycidae</taxon>
        <taxon>Gracilariales</taxon>
        <taxon>Gracilariaceae</taxon>
        <taxon>Gracilariopsis</taxon>
    </lineage>
</organism>
<comment type="caution">
    <text evidence="1">The sequence shown here is derived from an EMBL/GenBank/DDBJ whole genome shotgun (WGS) entry which is preliminary data.</text>
</comment>
<dbReference type="Proteomes" id="UP000247409">
    <property type="component" value="Unassembled WGS sequence"/>
</dbReference>
<accession>A0A2V3IUI6</accession>
<proteinExistence type="predicted"/>